<dbReference type="InterPro" id="IPR013078">
    <property type="entry name" value="His_Pase_superF_clade-1"/>
</dbReference>
<comment type="caution">
    <text evidence="3">The sequence shown here is derived from an EMBL/GenBank/DDBJ whole genome shotgun (WGS) entry which is preliminary data.</text>
</comment>
<dbReference type="Pfam" id="PF00300">
    <property type="entry name" value="His_Phos_1"/>
    <property type="match status" value="2"/>
</dbReference>
<gene>
    <name evidence="3" type="ORF">WJX81_002812</name>
</gene>
<evidence type="ECO:0000313" key="3">
    <source>
        <dbReference type="EMBL" id="KAK9826420.1"/>
    </source>
</evidence>
<dbReference type="InterPro" id="IPR050275">
    <property type="entry name" value="PGM_Phosphatase"/>
</dbReference>
<dbReference type="PANTHER" id="PTHR48100:SF44">
    <property type="entry name" value="PHOSPHATASE C1620.13-RELATED"/>
    <property type="match status" value="1"/>
</dbReference>
<proteinExistence type="inferred from homology"/>
<name>A0AAW1QY86_9CHLO</name>
<dbReference type="Gene3D" id="3.40.50.1240">
    <property type="entry name" value="Phosphoglycerate mutase-like"/>
    <property type="match status" value="2"/>
</dbReference>
<dbReference type="CDD" id="cd07067">
    <property type="entry name" value="HP_PGM_like"/>
    <property type="match status" value="1"/>
</dbReference>
<evidence type="ECO:0000256" key="2">
    <source>
        <dbReference type="PIRSR" id="PIRSR613078-2"/>
    </source>
</evidence>
<sequence length="199" mass="20733">MSAKACTLLLARHGETDWNVIHRLQGQEDPPLNTMGVRQAAALAAALAHEPLKHIYSSDLRPQEPAAYAALASADAAAAPQGGESVAQLRCRCTAEVERLAAAHPCATLLLVAHGGVLQCLFERAAGRRPFGGGVPNGSLGRICVEGARWALLAWGKPVDPLATASGVTCEFCLGRSKAGQWHFCNGAVLYCAALSGAK</sequence>
<dbReference type="PANTHER" id="PTHR48100">
    <property type="entry name" value="BROAD-SPECIFICITY PHOSPHATASE YOR283W-RELATED"/>
    <property type="match status" value="1"/>
</dbReference>
<dbReference type="PROSITE" id="PS00175">
    <property type="entry name" value="PG_MUTASE"/>
    <property type="match status" value="1"/>
</dbReference>
<dbReference type="SMART" id="SM00855">
    <property type="entry name" value="PGAM"/>
    <property type="match status" value="1"/>
</dbReference>
<keyword evidence="4" id="KW-1185">Reference proteome</keyword>
<dbReference type="EMBL" id="JALJOU010000065">
    <property type="protein sequence ID" value="KAK9826420.1"/>
    <property type="molecule type" value="Genomic_DNA"/>
</dbReference>
<reference evidence="3 4" key="1">
    <citation type="journal article" date="2024" name="Nat. Commun.">
        <title>Phylogenomics reveals the evolutionary origins of lichenization in chlorophyte algae.</title>
        <authorList>
            <person name="Puginier C."/>
            <person name="Libourel C."/>
            <person name="Otte J."/>
            <person name="Skaloud P."/>
            <person name="Haon M."/>
            <person name="Grisel S."/>
            <person name="Petersen M."/>
            <person name="Berrin J.G."/>
            <person name="Delaux P.M."/>
            <person name="Dal Grande F."/>
            <person name="Keller J."/>
        </authorList>
    </citation>
    <scope>NUCLEOTIDE SEQUENCE [LARGE SCALE GENOMIC DNA]</scope>
    <source>
        <strain evidence="3 4">SAG 245.80</strain>
    </source>
</reference>
<organism evidence="3 4">
    <name type="scientific">Elliptochloris bilobata</name>
    <dbReference type="NCBI Taxonomy" id="381761"/>
    <lineage>
        <taxon>Eukaryota</taxon>
        <taxon>Viridiplantae</taxon>
        <taxon>Chlorophyta</taxon>
        <taxon>core chlorophytes</taxon>
        <taxon>Trebouxiophyceae</taxon>
        <taxon>Trebouxiophyceae incertae sedis</taxon>
        <taxon>Elliptochloris clade</taxon>
        <taxon>Elliptochloris</taxon>
    </lineage>
</organism>
<accession>A0AAW1QY86</accession>
<dbReference type="InterPro" id="IPR029033">
    <property type="entry name" value="His_PPase_superfam"/>
</dbReference>
<evidence type="ECO:0008006" key="5">
    <source>
        <dbReference type="Google" id="ProtNLM"/>
    </source>
</evidence>
<dbReference type="GO" id="GO:0005829">
    <property type="term" value="C:cytosol"/>
    <property type="evidence" value="ECO:0007669"/>
    <property type="project" value="TreeGrafter"/>
</dbReference>
<evidence type="ECO:0000256" key="1">
    <source>
        <dbReference type="ARBA" id="ARBA00038362"/>
    </source>
</evidence>
<evidence type="ECO:0000313" key="4">
    <source>
        <dbReference type="Proteomes" id="UP001445335"/>
    </source>
</evidence>
<dbReference type="GO" id="GO:0016791">
    <property type="term" value="F:phosphatase activity"/>
    <property type="evidence" value="ECO:0007669"/>
    <property type="project" value="TreeGrafter"/>
</dbReference>
<dbReference type="InterPro" id="IPR001345">
    <property type="entry name" value="PG/BPGM_mutase_AS"/>
</dbReference>
<feature type="binding site" evidence="2">
    <location>
        <begin position="12"/>
        <end position="19"/>
    </location>
    <ligand>
        <name>substrate</name>
    </ligand>
</feature>
<comment type="similarity">
    <text evidence="1">Belongs to the phosphoglycerate mutase family.</text>
</comment>
<dbReference type="Proteomes" id="UP001445335">
    <property type="component" value="Unassembled WGS sequence"/>
</dbReference>
<dbReference type="SUPFAM" id="SSF53254">
    <property type="entry name" value="Phosphoglycerate mutase-like"/>
    <property type="match status" value="1"/>
</dbReference>
<protein>
    <recommendedName>
        <fullName evidence="5">Phosphoglycerate mutase</fullName>
    </recommendedName>
</protein>
<dbReference type="AlphaFoldDB" id="A0AAW1QY86"/>